<dbReference type="Pfam" id="PF25963">
    <property type="entry name" value="Beta-barrel_AAEA"/>
    <property type="match status" value="1"/>
</dbReference>
<evidence type="ECO:0000313" key="4">
    <source>
        <dbReference type="EMBL" id="TCW31740.1"/>
    </source>
</evidence>
<dbReference type="Gene3D" id="2.40.30.170">
    <property type="match status" value="1"/>
</dbReference>
<comment type="caution">
    <text evidence="4">The sequence shown here is derived from an EMBL/GenBank/DDBJ whole genome shotgun (WGS) entry which is preliminary data.</text>
</comment>
<accession>A0ABY2CWN3</accession>
<dbReference type="PANTHER" id="PTHR30386">
    <property type="entry name" value="MEMBRANE FUSION SUBUNIT OF EMRAB-TOLC MULTIDRUG EFFLUX PUMP"/>
    <property type="match status" value="1"/>
</dbReference>
<dbReference type="SUPFAM" id="SSF111369">
    <property type="entry name" value="HlyD-like secretion proteins"/>
    <property type="match status" value="2"/>
</dbReference>
<feature type="domain" description="Multidrug export protein EmrA/FarA alpha-helical hairpin" evidence="2">
    <location>
        <begin position="86"/>
        <end position="206"/>
    </location>
</feature>
<dbReference type="InterPro" id="IPR058634">
    <property type="entry name" value="AaeA-lik-b-barrel"/>
</dbReference>
<proteinExistence type="predicted"/>
<feature type="domain" description="p-hydroxybenzoic acid efflux pump subunit AaeA-like beta-barrel" evidence="3">
    <location>
        <begin position="242"/>
        <end position="321"/>
    </location>
</feature>
<evidence type="ECO:0000259" key="2">
    <source>
        <dbReference type="Pfam" id="PF25885"/>
    </source>
</evidence>
<protein>
    <submittedName>
        <fullName evidence="4">Membrane fusion protein (Multidrug efflux system)</fullName>
    </submittedName>
</protein>
<comment type="subcellular location">
    <subcellularLocation>
        <location evidence="1">Cell envelope</location>
    </subcellularLocation>
</comment>
<dbReference type="Proteomes" id="UP000294801">
    <property type="component" value="Unassembled WGS sequence"/>
</dbReference>
<dbReference type="RefSeq" id="WP_132098279.1">
    <property type="nucleotide sequence ID" value="NZ_SMDA01000004.1"/>
</dbReference>
<evidence type="ECO:0000256" key="1">
    <source>
        <dbReference type="ARBA" id="ARBA00004196"/>
    </source>
</evidence>
<name>A0ABY2CWN3_GULMO</name>
<dbReference type="InterPro" id="IPR058633">
    <property type="entry name" value="EmrA/FarA_HH"/>
</dbReference>
<organism evidence="4 5">
    <name type="scientific">Gulbenkiania mobilis</name>
    <dbReference type="NCBI Taxonomy" id="397457"/>
    <lineage>
        <taxon>Bacteria</taxon>
        <taxon>Pseudomonadati</taxon>
        <taxon>Pseudomonadota</taxon>
        <taxon>Betaproteobacteria</taxon>
        <taxon>Neisseriales</taxon>
        <taxon>Chromobacteriaceae</taxon>
        <taxon>Gulbenkiania</taxon>
    </lineage>
</organism>
<dbReference type="Gene3D" id="2.40.50.100">
    <property type="match status" value="1"/>
</dbReference>
<keyword evidence="5" id="KW-1185">Reference proteome</keyword>
<reference evidence="4 5" key="1">
    <citation type="submission" date="2019-03" db="EMBL/GenBank/DDBJ databases">
        <title>Genomic Encyclopedia of Type Strains, Phase IV (KMG-IV): sequencing the most valuable type-strain genomes for metagenomic binning, comparative biology and taxonomic classification.</title>
        <authorList>
            <person name="Goeker M."/>
        </authorList>
    </citation>
    <scope>NUCLEOTIDE SEQUENCE [LARGE SCALE GENOMIC DNA]</scope>
    <source>
        <strain evidence="4 5">DSM 18507</strain>
    </source>
</reference>
<sequence length="381" mass="40805">MTQKTPSSRRRRSLLTATAVFAVAALGYGVYWATVLRHQESTEDAYVAGHLVQITPEVAGTVTQVTAEDTMQVKAGQLLVALDANDARLAFDRAGHELTQAIREARQLTTQTRQLGAVVAQRQAELNRAEDDLRRRQSLAGTEAVSAEELAHARDAVTAARAALAAAQEQQAANRALTGQDDLARLPSVSRAITRYKEAWLTLARTEIRAPVNGTVARRNVQVGQRVAAGTPMMTVVPLDSVWVDANFKESQLRRLRVGQPVKLEADVYGSDVEYTGRIAGFAAGTGSAFSLLPAQNATGNWIKVVQRVPVRIVLDRNDALKAHPLQVGLSMHAVVDTGAEAKPATMPALSAAARTTPDLKAADAEVARILAAQGVQPHAQ</sequence>
<evidence type="ECO:0000259" key="3">
    <source>
        <dbReference type="Pfam" id="PF25963"/>
    </source>
</evidence>
<evidence type="ECO:0000313" key="5">
    <source>
        <dbReference type="Proteomes" id="UP000294801"/>
    </source>
</evidence>
<dbReference type="Pfam" id="PF25885">
    <property type="entry name" value="HH_EMRA"/>
    <property type="match status" value="1"/>
</dbReference>
<gene>
    <name evidence="4" type="ORF">EV669_104107</name>
</gene>
<dbReference type="InterPro" id="IPR050739">
    <property type="entry name" value="MFP"/>
</dbReference>
<dbReference type="PANTHER" id="PTHR30386:SF19">
    <property type="entry name" value="MULTIDRUG EXPORT PROTEIN EMRA-RELATED"/>
    <property type="match status" value="1"/>
</dbReference>
<dbReference type="EMBL" id="SMDA01000004">
    <property type="protein sequence ID" value="TCW31740.1"/>
    <property type="molecule type" value="Genomic_DNA"/>
</dbReference>